<evidence type="ECO:0000313" key="1">
    <source>
        <dbReference type="EMBL" id="KAK7072355.1"/>
    </source>
</evidence>
<dbReference type="Proteomes" id="UP001381693">
    <property type="component" value="Unassembled WGS sequence"/>
</dbReference>
<dbReference type="GO" id="GO:0035869">
    <property type="term" value="C:ciliary transition zone"/>
    <property type="evidence" value="ECO:0007669"/>
    <property type="project" value="TreeGrafter"/>
</dbReference>
<dbReference type="EMBL" id="JAXCGZ010013529">
    <property type="protein sequence ID" value="KAK7072355.1"/>
    <property type="molecule type" value="Genomic_DNA"/>
</dbReference>
<proteinExistence type="predicted"/>
<dbReference type="PANTHER" id="PTHR20837">
    <property type="entry name" value="CENTROSOMAL PROTEIN-RELATED"/>
    <property type="match status" value="1"/>
</dbReference>
<feature type="non-terminal residue" evidence="1">
    <location>
        <position position="91"/>
    </location>
</feature>
<dbReference type="PANTHER" id="PTHR20837:SF0">
    <property type="entry name" value="COILED-COIL AND C2 DOMAIN-CONTAINING PROTEIN 2A"/>
    <property type="match status" value="1"/>
</dbReference>
<sequence>MKWRSVQRTTWNRHAVKILRKLLTGLEAARANGKIATPDLSQLASVMTSHKVCGVCIHQGYSNMANVLEAVHSTGVHLTQAPNAEFALAVH</sequence>
<evidence type="ECO:0000313" key="2">
    <source>
        <dbReference type="Proteomes" id="UP001381693"/>
    </source>
</evidence>
<keyword evidence="2" id="KW-1185">Reference proteome</keyword>
<dbReference type="GO" id="GO:1904491">
    <property type="term" value="P:protein localization to ciliary transition zone"/>
    <property type="evidence" value="ECO:0007669"/>
    <property type="project" value="TreeGrafter"/>
</dbReference>
<protein>
    <submittedName>
        <fullName evidence="1">Uncharacterized protein</fullName>
    </submittedName>
</protein>
<name>A0AAN9A4R4_HALRR</name>
<reference evidence="1 2" key="1">
    <citation type="submission" date="2023-11" db="EMBL/GenBank/DDBJ databases">
        <title>Halocaridina rubra genome assembly.</title>
        <authorList>
            <person name="Smith C."/>
        </authorList>
    </citation>
    <scope>NUCLEOTIDE SEQUENCE [LARGE SCALE GENOMIC DNA]</scope>
    <source>
        <strain evidence="1">EP-1</strain>
        <tissue evidence="1">Whole</tissue>
    </source>
</reference>
<gene>
    <name evidence="1" type="ORF">SK128_009523</name>
</gene>
<comment type="caution">
    <text evidence="1">The sequence shown here is derived from an EMBL/GenBank/DDBJ whole genome shotgun (WGS) entry which is preliminary data.</text>
</comment>
<dbReference type="GO" id="GO:1905515">
    <property type="term" value="P:non-motile cilium assembly"/>
    <property type="evidence" value="ECO:0007669"/>
    <property type="project" value="TreeGrafter"/>
</dbReference>
<dbReference type="InterPro" id="IPR052434">
    <property type="entry name" value="Tectonic-like_complex_comp"/>
</dbReference>
<accession>A0AAN9A4R4</accession>
<dbReference type="AlphaFoldDB" id="A0AAN9A4R4"/>
<organism evidence="1 2">
    <name type="scientific">Halocaridina rubra</name>
    <name type="common">Hawaiian red shrimp</name>
    <dbReference type="NCBI Taxonomy" id="373956"/>
    <lineage>
        <taxon>Eukaryota</taxon>
        <taxon>Metazoa</taxon>
        <taxon>Ecdysozoa</taxon>
        <taxon>Arthropoda</taxon>
        <taxon>Crustacea</taxon>
        <taxon>Multicrustacea</taxon>
        <taxon>Malacostraca</taxon>
        <taxon>Eumalacostraca</taxon>
        <taxon>Eucarida</taxon>
        <taxon>Decapoda</taxon>
        <taxon>Pleocyemata</taxon>
        <taxon>Caridea</taxon>
        <taxon>Atyoidea</taxon>
        <taxon>Atyidae</taxon>
        <taxon>Halocaridina</taxon>
    </lineage>
</organism>